<dbReference type="InterPro" id="IPR019959">
    <property type="entry name" value="T1SS-143_rpt-cont_dom"/>
</dbReference>
<comment type="caution">
    <text evidence="2">The sequence shown here is derived from an EMBL/GenBank/DDBJ whole genome shotgun (WGS) entry which is preliminary data.</text>
</comment>
<accession>A0A7Y0SF20</accession>
<reference evidence="2 3" key="1">
    <citation type="submission" date="2020-04" db="EMBL/GenBank/DDBJ databases">
        <title>Whole-genome sequencing of Vibrio spp. from China reveals different genetic environments of blaCTX-M-14 among diverse lineages.</title>
        <authorList>
            <person name="Zheng Z."/>
            <person name="Ye L."/>
            <person name="Chen S."/>
        </authorList>
    </citation>
    <scope>NUCLEOTIDE SEQUENCE [LARGE SCALE GENOMIC DNA]</scope>
    <source>
        <strain evidence="2 3">Vb0551</strain>
    </source>
</reference>
<evidence type="ECO:0000313" key="2">
    <source>
        <dbReference type="EMBL" id="NMU82306.1"/>
    </source>
</evidence>
<feature type="non-terminal residue" evidence="2">
    <location>
        <position position="88"/>
    </location>
</feature>
<organism evidence="2 3">
    <name type="scientific">Vibrio parahaemolyticus</name>
    <dbReference type="NCBI Taxonomy" id="670"/>
    <lineage>
        <taxon>Bacteria</taxon>
        <taxon>Pseudomonadati</taxon>
        <taxon>Pseudomonadota</taxon>
        <taxon>Gammaproteobacteria</taxon>
        <taxon>Vibrionales</taxon>
        <taxon>Vibrionaceae</taxon>
        <taxon>Vibrio</taxon>
    </lineage>
</organism>
<feature type="domain" description="DUF5801" evidence="1">
    <location>
        <begin position="4"/>
        <end position="61"/>
    </location>
</feature>
<dbReference type="NCBIfam" id="TIGR03660">
    <property type="entry name" value="T1SS_rpt_143"/>
    <property type="match status" value="1"/>
</dbReference>
<dbReference type="Pfam" id="PF19116">
    <property type="entry name" value="DUF5801"/>
    <property type="match status" value="1"/>
</dbReference>
<dbReference type="AlphaFoldDB" id="A0A7Y0SF20"/>
<sequence length="88" mass="9418">VYEARIDGTTTPVFRVTLDASDDSYTFDLLAPLDHPNADGQNELVINLPINATDFDGDVSNNITLPITVVDDVPTIDGLLAGSEQTVD</sequence>
<dbReference type="Proteomes" id="UP000518904">
    <property type="component" value="Unassembled WGS sequence"/>
</dbReference>
<gene>
    <name evidence="2" type="ORF">HKB16_05355</name>
</gene>
<feature type="non-terminal residue" evidence="2">
    <location>
        <position position="1"/>
    </location>
</feature>
<dbReference type="InterPro" id="IPR043824">
    <property type="entry name" value="DUF5801"/>
</dbReference>
<evidence type="ECO:0000259" key="1">
    <source>
        <dbReference type="Pfam" id="PF19116"/>
    </source>
</evidence>
<proteinExistence type="predicted"/>
<name>A0A7Y0SF20_VIBPH</name>
<evidence type="ECO:0000313" key="3">
    <source>
        <dbReference type="Proteomes" id="UP000518904"/>
    </source>
</evidence>
<protein>
    <recommendedName>
        <fullName evidence="1">DUF5801 domain-containing protein</fullName>
    </recommendedName>
</protein>
<dbReference type="EMBL" id="JABCLB010000655">
    <property type="protein sequence ID" value="NMU82306.1"/>
    <property type="molecule type" value="Genomic_DNA"/>
</dbReference>